<organism evidence="1 2">
    <name type="scientific">Rhodoblastus sphagnicola</name>
    <dbReference type="NCBI Taxonomy" id="333368"/>
    <lineage>
        <taxon>Bacteria</taxon>
        <taxon>Pseudomonadati</taxon>
        <taxon>Pseudomonadota</taxon>
        <taxon>Alphaproteobacteria</taxon>
        <taxon>Hyphomicrobiales</taxon>
        <taxon>Rhodoblastaceae</taxon>
        <taxon>Rhodoblastus</taxon>
    </lineage>
</organism>
<dbReference type="AlphaFoldDB" id="A0A2S6NG07"/>
<evidence type="ECO:0000313" key="1">
    <source>
        <dbReference type="EMBL" id="PPQ33553.1"/>
    </source>
</evidence>
<gene>
    <name evidence="1" type="ORF">CCR94_01510</name>
</gene>
<dbReference type="Pfam" id="PF11162">
    <property type="entry name" value="DUF2946"/>
    <property type="match status" value="1"/>
</dbReference>
<dbReference type="EMBL" id="NHSJ01000018">
    <property type="protein sequence ID" value="PPQ33553.1"/>
    <property type="molecule type" value="Genomic_DNA"/>
</dbReference>
<proteinExistence type="predicted"/>
<accession>A0A2S6NG07</accession>
<sequence length="123" mass="12616">METGLRRVFAIIPLFLAALLAQIYAPVGSGLAMGRAQIQGVALAPICAGANGAQDRGAPHAPDACCDLCKFVLSGAAPVAPAALKLSFRSCAPRRIAWTLPVARVLVAARRETAQARAPPSAS</sequence>
<name>A0A2S6NG07_9HYPH</name>
<evidence type="ECO:0008006" key="3">
    <source>
        <dbReference type="Google" id="ProtNLM"/>
    </source>
</evidence>
<evidence type="ECO:0000313" key="2">
    <source>
        <dbReference type="Proteomes" id="UP000239089"/>
    </source>
</evidence>
<dbReference type="Proteomes" id="UP000239089">
    <property type="component" value="Unassembled WGS sequence"/>
</dbReference>
<reference evidence="1 2" key="1">
    <citation type="journal article" date="2018" name="Arch. Microbiol.">
        <title>New insights into the metabolic potential of the phototrophic purple bacterium Rhodopila globiformis DSM 161(T) from its draft genome sequence and evidence for a vanadium-dependent nitrogenase.</title>
        <authorList>
            <person name="Imhoff J.F."/>
            <person name="Rahn T."/>
            <person name="Kunzel S."/>
            <person name="Neulinger S.C."/>
        </authorList>
    </citation>
    <scope>NUCLEOTIDE SEQUENCE [LARGE SCALE GENOMIC DNA]</scope>
    <source>
        <strain evidence="1 2">DSM 16996</strain>
    </source>
</reference>
<keyword evidence="2" id="KW-1185">Reference proteome</keyword>
<protein>
    <recommendedName>
        <fullName evidence="3">DUF2946 domain-containing protein</fullName>
    </recommendedName>
</protein>
<dbReference type="InterPro" id="IPR021333">
    <property type="entry name" value="DUF2946"/>
</dbReference>
<comment type="caution">
    <text evidence="1">The sequence shown here is derived from an EMBL/GenBank/DDBJ whole genome shotgun (WGS) entry which is preliminary data.</text>
</comment>